<evidence type="ECO:0000256" key="1">
    <source>
        <dbReference type="SAM" id="Coils"/>
    </source>
</evidence>
<feature type="coiled-coil region" evidence="1">
    <location>
        <begin position="141"/>
        <end position="246"/>
    </location>
</feature>
<proteinExistence type="predicted"/>
<dbReference type="AlphaFoldDB" id="A0A6A4V2M1"/>
<name>A0A6A4V2M1_AMPAM</name>
<sequence>MAYSVPTGEAPATPPVLDIAVLCDERGRLRWVPELVLGVDLRSLEDPEFRAILARRVRRLQIQVHPDRHSGDGTLSRVVNICATVLRDHGPEYVRWVTRQNGRTAMEVVRAALLLPPPFQDLPSEDRARLAGLVEHLGAQLRSSEATASEERRRAKRAEEQAAAARRAAADAEAARCAQESRARAETERLLERIASLEARVDSQEAALCRQITSAEAAISSAETQAEEARAQILGFEAQIARLTAEVAARPTPQPLLLRRCLEVAAGVRSVNHDVRRVELFGLSLSHSFIQEEDFVSHLEVSLSTSLVVMVFLLVSSVFQGGEHLRYGTAGPRPGVRPLGYEAEWADRNGSGRVELFGLSLSHSFIQEEDFVSHLEVSLSTSLVVMVFLLVSSVFQSYLHRSSCREVFVLSD</sequence>
<evidence type="ECO:0008006" key="4">
    <source>
        <dbReference type="Google" id="ProtNLM"/>
    </source>
</evidence>
<organism evidence="2 3">
    <name type="scientific">Amphibalanus amphitrite</name>
    <name type="common">Striped barnacle</name>
    <name type="synonym">Balanus amphitrite</name>
    <dbReference type="NCBI Taxonomy" id="1232801"/>
    <lineage>
        <taxon>Eukaryota</taxon>
        <taxon>Metazoa</taxon>
        <taxon>Ecdysozoa</taxon>
        <taxon>Arthropoda</taxon>
        <taxon>Crustacea</taxon>
        <taxon>Multicrustacea</taxon>
        <taxon>Cirripedia</taxon>
        <taxon>Thoracica</taxon>
        <taxon>Thoracicalcarea</taxon>
        <taxon>Balanomorpha</taxon>
        <taxon>Balanoidea</taxon>
        <taxon>Balanidae</taxon>
        <taxon>Amphibalaninae</taxon>
        <taxon>Amphibalanus</taxon>
    </lineage>
</organism>
<keyword evidence="3" id="KW-1185">Reference proteome</keyword>
<reference evidence="2 3" key="1">
    <citation type="submission" date="2019-07" db="EMBL/GenBank/DDBJ databases">
        <title>Draft genome assembly of a fouling barnacle, Amphibalanus amphitrite (Darwin, 1854): The first reference genome for Thecostraca.</title>
        <authorList>
            <person name="Kim W."/>
        </authorList>
    </citation>
    <scope>NUCLEOTIDE SEQUENCE [LARGE SCALE GENOMIC DNA]</scope>
    <source>
        <strain evidence="2">SNU_AA5</strain>
        <tissue evidence="2">Soma without cirri and trophi</tissue>
    </source>
</reference>
<comment type="caution">
    <text evidence="2">The sequence shown here is derived from an EMBL/GenBank/DDBJ whole genome shotgun (WGS) entry which is preliminary data.</text>
</comment>
<dbReference type="EMBL" id="VIIS01002196">
    <property type="protein sequence ID" value="KAF0287369.1"/>
    <property type="molecule type" value="Genomic_DNA"/>
</dbReference>
<evidence type="ECO:0000313" key="3">
    <source>
        <dbReference type="Proteomes" id="UP000440578"/>
    </source>
</evidence>
<protein>
    <recommendedName>
        <fullName evidence="4">J domain-containing protein</fullName>
    </recommendedName>
</protein>
<accession>A0A6A4V2M1</accession>
<dbReference type="Proteomes" id="UP000440578">
    <property type="component" value="Unassembled WGS sequence"/>
</dbReference>
<evidence type="ECO:0000313" key="2">
    <source>
        <dbReference type="EMBL" id="KAF0287369.1"/>
    </source>
</evidence>
<keyword evidence="1" id="KW-0175">Coiled coil</keyword>
<gene>
    <name evidence="2" type="ORF">FJT64_014214</name>
</gene>